<dbReference type="Gene3D" id="1.25.40.10">
    <property type="entry name" value="Tetratricopeptide repeat domain"/>
    <property type="match status" value="1"/>
</dbReference>
<proteinExistence type="predicted"/>
<dbReference type="EMBL" id="LDQA01000028">
    <property type="protein sequence ID" value="KTR04932.1"/>
    <property type="molecule type" value="Genomic_DNA"/>
</dbReference>
<comment type="caution">
    <text evidence="1">The sequence shown here is derived from an EMBL/GenBank/DDBJ whole genome shotgun (WGS) entry which is preliminary data.</text>
</comment>
<dbReference type="STRING" id="401562.NS365_12865"/>
<keyword evidence="4" id="KW-1185">Reference proteome</keyword>
<dbReference type="InterPro" id="IPR011990">
    <property type="entry name" value="TPR-like_helical_dom_sf"/>
</dbReference>
<dbReference type="OrthoDB" id="5321503at2"/>
<dbReference type="Proteomes" id="UP000078272">
    <property type="component" value="Unassembled WGS sequence"/>
</dbReference>
<evidence type="ECO:0000313" key="2">
    <source>
        <dbReference type="EMBL" id="KTR04932.1"/>
    </source>
</evidence>
<evidence type="ECO:0000313" key="1">
    <source>
        <dbReference type="EMBL" id="KTQ85315.1"/>
    </source>
</evidence>
<name>A0A175R579_9HYPH</name>
<gene>
    <name evidence="1" type="ORF">NS226_20015</name>
    <name evidence="2" type="ORF">NS365_12865</name>
</gene>
<accession>A0A175R579</accession>
<dbReference type="PATRIC" id="fig|401562.3.peg.4424"/>
<organism evidence="1 3">
    <name type="scientific">Aureimonas ureilytica</name>
    <dbReference type="NCBI Taxonomy" id="401562"/>
    <lineage>
        <taxon>Bacteria</taxon>
        <taxon>Pseudomonadati</taxon>
        <taxon>Pseudomonadota</taxon>
        <taxon>Alphaproteobacteria</taxon>
        <taxon>Hyphomicrobiales</taxon>
        <taxon>Aurantimonadaceae</taxon>
        <taxon>Aureimonas</taxon>
    </lineage>
</organism>
<dbReference type="RefSeq" id="WP_058600688.1">
    <property type="nucleotide sequence ID" value="NZ_LDPZ01000061.1"/>
</dbReference>
<protein>
    <recommendedName>
        <fullName evidence="5">Sel1 repeat family protein</fullName>
    </recommendedName>
</protein>
<dbReference type="AlphaFoldDB" id="A0A175R579"/>
<dbReference type="Proteomes" id="UP000078529">
    <property type="component" value="Unassembled WGS sequence"/>
</dbReference>
<sequence>MARFELHDANFGTAMGESLSLGDTLFAMGLRLAGDAAQVVSAHMYFNLADRMGVEGAAFHRQDMTAQMTKAQVSRAQRAAREWLARN</sequence>
<evidence type="ECO:0000313" key="4">
    <source>
        <dbReference type="Proteomes" id="UP000078529"/>
    </source>
</evidence>
<reference evidence="3 4" key="1">
    <citation type="journal article" date="2016" name="Front. Microbiol.">
        <title>Genomic Resource of Rice Seed Associated Bacteria.</title>
        <authorList>
            <person name="Midha S."/>
            <person name="Bansal K."/>
            <person name="Sharma S."/>
            <person name="Kumar N."/>
            <person name="Patil P.P."/>
            <person name="Chaudhry V."/>
            <person name="Patil P.B."/>
        </authorList>
    </citation>
    <scope>NUCLEOTIDE SEQUENCE [LARGE SCALE GENOMIC DNA]</scope>
    <source>
        <strain evidence="1 3">NS226</strain>
        <strain evidence="2 4">NS365</strain>
    </source>
</reference>
<dbReference type="EMBL" id="LDPZ01000061">
    <property type="protein sequence ID" value="KTQ85315.1"/>
    <property type="molecule type" value="Genomic_DNA"/>
</dbReference>
<evidence type="ECO:0008006" key="5">
    <source>
        <dbReference type="Google" id="ProtNLM"/>
    </source>
</evidence>
<evidence type="ECO:0000313" key="3">
    <source>
        <dbReference type="Proteomes" id="UP000078272"/>
    </source>
</evidence>